<dbReference type="InterPro" id="IPR032466">
    <property type="entry name" value="Metal_Hydrolase"/>
</dbReference>
<dbReference type="SUPFAM" id="SSF51556">
    <property type="entry name" value="Metallo-dependent hydrolases"/>
    <property type="match status" value="1"/>
</dbReference>
<reference evidence="5" key="1">
    <citation type="journal article" date="2022" name="Int. J. Syst. Evol. Microbiol.">
        <title>Anaeromyxobacter oryzae sp. nov., Anaeromyxobacter diazotrophicus sp. nov. and Anaeromyxobacter paludicola sp. nov., isolated from paddy soils.</title>
        <authorList>
            <person name="Itoh H."/>
            <person name="Xu Z."/>
            <person name="Mise K."/>
            <person name="Masuda Y."/>
            <person name="Ushijima N."/>
            <person name="Hayakawa C."/>
            <person name="Shiratori Y."/>
            <person name="Senoo K."/>
        </authorList>
    </citation>
    <scope>NUCLEOTIDE SEQUENCE [LARGE SCALE GENOMIC DNA]</scope>
    <source>
        <strain evidence="5">Red630</strain>
    </source>
</reference>
<dbReference type="InterPro" id="IPR011059">
    <property type="entry name" value="Metal-dep_hydrolase_composite"/>
</dbReference>
<evidence type="ECO:0000256" key="1">
    <source>
        <dbReference type="ARBA" id="ARBA00022801"/>
    </source>
</evidence>
<dbReference type="Pfam" id="PF01979">
    <property type="entry name" value="Amidohydro_1"/>
    <property type="match status" value="1"/>
</dbReference>
<name>A0ABM7XE25_9BACT</name>
<dbReference type="SUPFAM" id="SSF51338">
    <property type="entry name" value="Composite domain of metallo-dependent hydrolases"/>
    <property type="match status" value="1"/>
</dbReference>
<dbReference type="PANTHER" id="PTHR43794">
    <property type="entry name" value="AMINOHYDROLASE SSNA-RELATED"/>
    <property type="match status" value="1"/>
</dbReference>
<sequence>MTVRVVRAPWVLTGRAPSPALPRCAGEGEGAAAHLSGGRLAEPPPRSGGEGGGGAATTPALIADGAVALDGDLLLAVGPAAEVEARFGPGERLDAVLLPALVNAHTHLELSHLHGRVPGGDGLPSWIQLLVAARAAEPESDIAVEDGVAALTRFGVAAVGDVSNGLGSIPWLSRAGVAGTVYQEVFGFTGPRIERALAQARLLAERAPPLGPGLRRVLTPHAVYSTHLPRLVELLAAGPASLHLAEDPAERRFCSEATGPFAGLHRSLGVTDLPRLGRSPVEVVARHLRPGTLVVHVVDLDDEDRALLARSGATAVLCPRSNLHIGGRLADLPKLLEAGVPLAVGTDSLASAPSLSPLAELATLSRAWPEVSPLALLQLAWNGAAVGAPAVGRLEPGRAPGVLAAPIEREELGDAPFDPCRWLLDVFGREELPFTWLARHRPEPSA</sequence>
<dbReference type="Proteomes" id="UP001162734">
    <property type="component" value="Chromosome"/>
</dbReference>
<proteinExistence type="predicted"/>
<dbReference type="PANTHER" id="PTHR43794:SF11">
    <property type="entry name" value="AMIDOHYDROLASE-RELATED DOMAIN-CONTAINING PROTEIN"/>
    <property type="match status" value="1"/>
</dbReference>
<evidence type="ECO:0000259" key="3">
    <source>
        <dbReference type="Pfam" id="PF01979"/>
    </source>
</evidence>
<keyword evidence="5" id="KW-1185">Reference proteome</keyword>
<evidence type="ECO:0000313" key="4">
    <source>
        <dbReference type="EMBL" id="BDG10116.1"/>
    </source>
</evidence>
<evidence type="ECO:0000256" key="2">
    <source>
        <dbReference type="SAM" id="MobiDB-lite"/>
    </source>
</evidence>
<organism evidence="4 5">
    <name type="scientific">Anaeromyxobacter paludicola</name>
    <dbReference type="NCBI Taxonomy" id="2918171"/>
    <lineage>
        <taxon>Bacteria</taxon>
        <taxon>Pseudomonadati</taxon>
        <taxon>Myxococcota</taxon>
        <taxon>Myxococcia</taxon>
        <taxon>Myxococcales</taxon>
        <taxon>Cystobacterineae</taxon>
        <taxon>Anaeromyxobacteraceae</taxon>
        <taxon>Anaeromyxobacter</taxon>
    </lineage>
</organism>
<dbReference type="EMBL" id="AP025592">
    <property type="protein sequence ID" value="BDG10116.1"/>
    <property type="molecule type" value="Genomic_DNA"/>
</dbReference>
<feature type="domain" description="Amidohydrolase-related" evidence="3">
    <location>
        <begin position="96"/>
        <end position="399"/>
    </location>
</feature>
<gene>
    <name evidence="4" type="ORF">AMPC_32290</name>
</gene>
<keyword evidence="1" id="KW-0378">Hydrolase</keyword>
<evidence type="ECO:0000313" key="5">
    <source>
        <dbReference type="Proteomes" id="UP001162734"/>
    </source>
</evidence>
<protein>
    <recommendedName>
        <fullName evidence="3">Amidohydrolase-related domain-containing protein</fullName>
    </recommendedName>
</protein>
<accession>A0ABM7XE25</accession>
<dbReference type="InterPro" id="IPR050287">
    <property type="entry name" value="MTA/SAH_deaminase"/>
</dbReference>
<dbReference type="InterPro" id="IPR006680">
    <property type="entry name" value="Amidohydro-rel"/>
</dbReference>
<dbReference type="Gene3D" id="3.20.20.140">
    <property type="entry name" value="Metal-dependent hydrolases"/>
    <property type="match status" value="1"/>
</dbReference>
<feature type="region of interest" description="Disordered" evidence="2">
    <location>
        <begin position="17"/>
        <end position="57"/>
    </location>
</feature>